<keyword evidence="2" id="KW-0472">Membrane</keyword>
<evidence type="ECO:0000256" key="1">
    <source>
        <dbReference type="SAM" id="MobiDB-lite"/>
    </source>
</evidence>
<feature type="transmembrane region" description="Helical" evidence="2">
    <location>
        <begin position="136"/>
        <end position="156"/>
    </location>
</feature>
<feature type="compositionally biased region" description="Basic and acidic residues" evidence="1">
    <location>
        <begin position="166"/>
        <end position="175"/>
    </location>
</feature>
<dbReference type="Pfam" id="PF09534">
    <property type="entry name" value="Trp_oprn_chp"/>
    <property type="match status" value="1"/>
</dbReference>
<keyword evidence="2" id="KW-0812">Transmembrane</keyword>
<dbReference type="PROSITE" id="PS51318">
    <property type="entry name" value="TAT"/>
    <property type="match status" value="1"/>
</dbReference>
<evidence type="ECO:0000256" key="2">
    <source>
        <dbReference type="SAM" id="Phobius"/>
    </source>
</evidence>
<feature type="region of interest" description="Disordered" evidence="1">
    <location>
        <begin position="166"/>
        <end position="203"/>
    </location>
</feature>
<protein>
    <submittedName>
        <fullName evidence="3">Trp biosynthesis-associated membrane protein</fullName>
    </submittedName>
</protein>
<proteinExistence type="predicted"/>
<organism evidence="3 4">
    <name type="scientific">Kineococcus endophyticus</name>
    <dbReference type="NCBI Taxonomy" id="1181883"/>
    <lineage>
        <taxon>Bacteria</taxon>
        <taxon>Bacillati</taxon>
        <taxon>Actinomycetota</taxon>
        <taxon>Actinomycetes</taxon>
        <taxon>Kineosporiales</taxon>
        <taxon>Kineosporiaceae</taxon>
        <taxon>Kineococcus</taxon>
    </lineage>
</organism>
<evidence type="ECO:0000313" key="3">
    <source>
        <dbReference type="EMBL" id="MEW9266733.1"/>
    </source>
</evidence>
<dbReference type="InterPro" id="IPR006311">
    <property type="entry name" value="TAT_signal"/>
</dbReference>
<keyword evidence="4" id="KW-1185">Reference proteome</keyword>
<feature type="transmembrane region" description="Helical" evidence="2">
    <location>
        <begin position="84"/>
        <end position="103"/>
    </location>
</feature>
<accession>A0ABV3PAS6</accession>
<evidence type="ECO:0000313" key="4">
    <source>
        <dbReference type="Proteomes" id="UP001555826"/>
    </source>
</evidence>
<dbReference type="Proteomes" id="UP001555826">
    <property type="component" value="Unassembled WGS sequence"/>
</dbReference>
<keyword evidence="2" id="KW-1133">Transmembrane helix</keyword>
<dbReference type="InterPro" id="IPR019051">
    <property type="entry name" value="Trp_biosyn_TM_oprn/chp"/>
</dbReference>
<dbReference type="EMBL" id="JBFNQN010000013">
    <property type="protein sequence ID" value="MEW9266733.1"/>
    <property type="molecule type" value="Genomic_DNA"/>
</dbReference>
<feature type="transmembrane region" description="Helical" evidence="2">
    <location>
        <begin position="57"/>
        <end position="77"/>
    </location>
</feature>
<dbReference type="RefSeq" id="WP_367639872.1">
    <property type="nucleotide sequence ID" value="NZ_JBFNQN010000013.1"/>
</dbReference>
<comment type="caution">
    <text evidence="3">The sequence shown here is derived from an EMBL/GenBank/DDBJ whole genome shotgun (WGS) entry which is preliminary data.</text>
</comment>
<name>A0ABV3PAS6_9ACTN</name>
<feature type="compositionally biased region" description="Low complexity" evidence="1">
    <location>
        <begin position="176"/>
        <end position="194"/>
    </location>
</feature>
<gene>
    <name evidence="3" type="ORF">AB1207_18440</name>
</gene>
<reference evidence="3 4" key="1">
    <citation type="submission" date="2024-07" db="EMBL/GenBank/DDBJ databases">
        <authorList>
            <person name="Thanompreechachai J."/>
            <person name="Duangmal K."/>
        </authorList>
    </citation>
    <scope>NUCLEOTIDE SEQUENCE [LARGE SCALE GENOMIC DNA]</scope>
    <source>
        <strain evidence="3 4">KCTC 19886</strain>
    </source>
</reference>
<sequence>MSAPVPEVRRRSRRGPLLLLAAVGAVVALGAGAPTWVSGRAATATGTAAVLASGRDAAPVATALALVSLAAVVASTLGRRAARLVAALVLVAGGAGVLAASTGPLREPTAALTAPARAASGTTQARVEGAVDVAPWPVVSAVGGGLVALAGVGLVVGARRRDVPRAAGRYDRDARSGAGAAAPTRDDPAAAWDALSHGDDPTR</sequence>